<gene>
    <name evidence="2" type="ORF">CBF29_01165</name>
</gene>
<dbReference type="InterPro" id="IPR045515">
    <property type="entry name" value="DUF6440"/>
</dbReference>
<dbReference type="OrthoDB" id="9135364at2"/>
<dbReference type="AlphaFoldDB" id="A0A430B5X2"/>
<proteinExistence type="predicted"/>
<dbReference type="Proteomes" id="UP000287605">
    <property type="component" value="Unassembled WGS sequence"/>
</dbReference>
<name>A0A430B5X2_9ENTE</name>
<organism evidence="2 3">
    <name type="scientific">Vagococcus elongatus</name>
    <dbReference type="NCBI Taxonomy" id="180344"/>
    <lineage>
        <taxon>Bacteria</taxon>
        <taxon>Bacillati</taxon>
        <taxon>Bacillota</taxon>
        <taxon>Bacilli</taxon>
        <taxon>Lactobacillales</taxon>
        <taxon>Enterococcaceae</taxon>
        <taxon>Vagococcus</taxon>
    </lineage>
</organism>
<protein>
    <recommendedName>
        <fullName evidence="1">DUF6440 domain-containing protein</fullName>
    </recommendedName>
</protein>
<dbReference type="EMBL" id="NGKA01000001">
    <property type="protein sequence ID" value="RSU15712.1"/>
    <property type="molecule type" value="Genomic_DNA"/>
</dbReference>
<evidence type="ECO:0000313" key="2">
    <source>
        <dbReference type="EMBL" id="RSU15712.1"/>
    </source>
</evidence>
<comment type="caution">
    <text evidence="2">The sequence shown here is derived from an EMBL/GenBank/DDBJ whole genome shotgun (WGS) entry which is preliminary data.</text>
</comment>
<evidence type="ECO:0000259" key="1">
    <source>
        <dbReference type="Pfam" id="PF20037"/>
    </source>
</evidence>
<keyword evidence="3" id="KW-1185">Reference proteome</keyword>
<accession>A0A430B5X2</accession>
<reference evidence="2 3" key="1">
    <citation type="submission" date="2017-05" db="EMBL/GenBank/DDBJ databases">
        <title>Vagococcus spp. assemblies.</title>
        <authorList>
            <person name="Gulvik C.A."/>
        </authorList>
    </citation>
    <scope>NUCLEOTIDE SEQUENCE [LARGE SCALE GENOMIC DNA]</scope>
    <source>
        <strain evidence="2 3">CCUG 51432</strain>
    </source>
</reference>
<feature type="domain" description="DUF6440" evidence="1">
    <location>
        <begin position="4"/>
        <end position="53"/>
    </location>
</feature>
<evidence type="ECO:0000313" key="3">
    <source>
        <dbReference type="Proteomes" id="UP000287605"/>
    </source>
</evidence>
<dbReference type="Pfam" id="PF20037">
    <property type="entry name" value="DUF6440"/>
    <property type="match status" value="1"/>
</dbReference>
<sequence length="59" mass="6309">MLERFEIDIQKGLGLMVDVRVITDTLTGVQYLVVASGSGTALTPLIDAEGKPQLAPRNP</sequence>
<dbReference type="RefSeq" id="WP_126806402.1">
    <property type="nucleotide sequence ID" value="NZ_NGKA01000001.1"/>
</dbReference>